<keyword evidence="3" id="KW-0132">Cell division</keyword>
<sequence>MGLLQQKDGAGDSSCDNESPDKENILSSSTNGSGDADKVLYYGIYIPNVTGLDSRVYTDRNEALRTLKANKKARFKAFTEERAAIEFSVNGCETDFIKAECPALPASPTVAPPENSNYKGPKSQELVKFRKAIEKHDFTFVRQCVEENPRYLISSGDTPQILQEGSRYNALHIAARANNANVARYLCETVRSVEFMNRLYGGAKSNLADRGSIMLDLYLNTPDKGSNETPLHFASKLGAIEVVRVLVTYEQCDRHRRNKYGDTAKDLVCSRASGMAADAGIKKEILFALEDQYYVAVLRSPDNTLNPTIAQPFCPTSPPPFLEGSTPKKSNEPPMIVSGVAGPMTASDATIFRKKWKTPPRKLVLDTASASPIVTDPEKGLERVGRALATDFNVPWKEYWAFLGEFLDISSPEGLQKLENHLKVTSMYSSKKDTPEKPPALPEPVVSPITDLCNNFKTLVINDPRPKVSPHCLVHSSTVYATRLALSLTRGLLPSIQEIDKYQYFLEGCSKDSRFSQEDLSTAHSRLATLVYSRLCSSKNDNSDFINSVLDEKTDNCSKRSFERLKCVLNFVKEISPGKSVLKSCDCPIKTNNDSQNNNRFALPDSCVRNMNFQNYNKNGYDLDDEDNDSEDDMDEFFTPPSSPLGFEDLEEDEFLAATDSPEIFIEGGSIPTKVDFDVYRSLTSVIPDLSPSKFPSVYFWSCCVAKHIKTKMSETNAH</sequence>
<keyword evidence="4" id="KW-0256">Endoplasmic reticulum</keyword>
<dbReference type="InterPro" id="IPR056237">
    <property type="entry name" value="ANKLE2_3rd"/>
</dbReference>
<dbReference type="PROSITE" id="PS50088">
    <property type="entry name" value="ANK_REPEAT"/>
    <property type="match status" value="1"/>
</dbReference>
<dbReference type="Pfam" id="PF12796">
    <property type="entry name" value="Ank_2"/>
    <property type="match status" value="1"/>
</dbReference>
<dbReference type="GO" id="GO:0005783">
    <property type="term" value="C:endoplasmic reticulum"/>
    <property type="evidence" value="ECO:0007669"/>
    <property type="project" value="UniProtKB-SubCell"/>
</dbReference>
<dbReference type="GO" id="GO:0031468">
    <property type="term" value="P:nuclear membrane reassembly"/>
    <property type="evidence" value="ECO:0007669"/>
    <property type="project" value="UniProtKB-ARBA"/>
</dbReference>
<feature type="repeat" description="ANK" evidence="7">
    <location>
        <begin position="226"/>
        <end position="247"/>
    </location>
</feature>
<dbReference type="Pfam" id="PF24567">
    <property type="entry name" value="ANKLE2_3rd"/>
    <property type="match status" value="1"/>
</dbReference>
<dbReference type="PANTHER" id="PTHR12349">
    <property type="entry name" value="ANKYRIN REPEAT AND LEM DOMAIN-CONTAINING PROTEIN 2"/>
    <property type="match status" value="1"/>
</dbReference>
<evidence type="ECO:0000256" key="3">
    <source>
        <dbReference type="ARBA" id="ARBA00022618"/>
    </source>
</evidence>
<accession>A0A146MA48</accession>
<dbReference type="SUPFAM" id="SSF48403">
    <property type="entry name" value="Ankyrin repeat"/>
    <property type="match status" value="1"/>
</dbReference>
<comment type="similarity">
    <text evidence="2">Belongs to the ANKLE2 family.</text>
</comment>
<name>A0A146MA48_LYGHE</name>
<evidence type="ECO:0000256" key="7">
    <source>
        <dbReference type="PROSITE-ProRule" id="PRU00023"/>
    </source>
</evidence>
<dbReference type="SMART" id="SM00248">
    <property type="entry name" value="ANK"/>
    <property type="match status" value="2"/>
</dbReference>
<dbReference type="AlphaFoldDB" id="A0A146MA48"/>
<evidence type="ECO:0000259" key="9">
    <source>
        <dbReference type="Pfam" id="PF24567"/>
    </source>
</evidence>
<feature type="domain" description="ANKLE2 third alpha/beta" evidence="9">
    <location>
        <begin position="293"/>
        <end position="399"/>
    </location>
</feature>
<evidence type="ECO:0000256" key="2">
    <source>
        <dbReference type="ARBA" id="ARBA00007597"/>
    </source>
</evidence>
<protein>
    <submittedName>
        <fullName evidence="10">Ankyrin repeat and LEM domain-containing protein 2</fullName>
    </submittedName>
</protein>
<dbReference type="Gene3D" id="1.25.40.20">
    <property type="entry name" value="Ankyrin repeat-containing domain"/>
    <property type="match status" value="1"/>
</dbReference>
<dbReference type="InterPro" id="IPR036770">
    <property type="entry name" value="Ankyrin_rpt-contain_sf"/>
</dbReference>
<evidence type="ECO:0000313" key="10">
    <source>
        <dbReference type="EMBL" id="JAQ16624.1"/>
    </source>
</evidence>
<dbReference type="EMBL" id="GDHC01002005">
    <property type="protein sequence ID" value="JAQ16624.1"/>
    <property type="molecule type" value="Transcribed_RNA"/>
</dbReference>
<reference evidence="10" key="1">
    <citation type="journal article" date="2016" name="Gigascience">
        <title>De novo construction of an expanded transcriptome assembly for the western tarnished plant bug, Lygus hesperus.</title>
        <authorList>
            <person name="Tassone E.E."/>
            <person name="Geib S.M."/>
            <person name="Hall B."/>
            <person name="Fabrick J.A."/>
            <person name="Brent C.S."/>
            <person name="Hull J.J."/>
        </authorList>
    </citation>
    <scope>NUCLEOTIDE SEQUENCE</scope>
</reference>
<dbReference type="PANTHER" id="PTHR12349:SF4">
    <property type="entry name" value="ANKYRIN REPEAT AND LEM DOMAIN-CONTAINING PROTEIN 2"/>
    <property type="match status" value="1"/>
</dbReference>
<proteinExistence type="inferred from homology"/>
<dbReference type="PROSITE" id="PS50297">
    <property type="entry name" value="ANK_REP_REGION"/>
    <property type="match status" value="1"/>
</dbReference>
<keyword evidence="5 7" id="KW-0040">ANK repeat</keyword>
<evidence type="ECO:0000256" key="8">
    <source>
        <dbReference type="SAM" id="MobiDB-lite"/>
    </source>
</evidence>
<comment type="subcellular location">
    <subcellularLocation>
        <location evidence="1">Endoplasmic reticulum</location>
    </subcellularLocation>
</comment>
<feature type="region of interest" description="Disordered" evidence="8">
    <location>
        <begin position="1"/>
        <end position="30"/>
    </location>
</feature>
<dbReference type="GO" id="GO:0051301">
    <property type="term" value="P:cell division"/>
    <property type="evidence" value="ECO:0007669"/>
    <property type="project" value="UniProtKB-KW"/>
</dbReference>
<evidence type="ECO:0000256" key="4">
    <source>
        <dbReference type="ARBA" id="ARBA00022824"/>
    </source>
</evidence>
<dbReference type="GO" id="GO:0051721">
    <property type="term" value="F:protein phosphatase 2A binding"/>
    <property type="evidence" value="ECO:0007669"/>
    <property type="project" value="TreeGrafter"/>
</dbReference>
<evidence type="ECO:0000256" key="5">
    <source>
        <dbReference type="ARBA" id="ARBA00023043"/>
    </source>
</evidence>
<evidence type="ECO:0000256" key="1">
    <source>
        <dbReference type="ARBA" id="ARBA00004240"/>
    </source>
</evidence>
<keyword evidence="6" id="KW-0131">Cell cycle</keyword>
<dbReference type="InterPro" id="IPR002110">
    <property type="entry name" value="Ankyrin_rpt"/>
</dbReference>
<gene>
    <name evidence="10" type="primary">Ankle2</name>
    <name evidence="10" type="ORF">g.49075</name>
</gene>
<dbReference type="FunFam" id="1.25.40.20:FF:000072">
    <property type="entry name" value="Ankyrin repeat and LEM domain containing 2"/>
    <property type="match status" value="1"/>
</dbReference>
<dbReference type="GO" id="GO:0007399">
    <property type="term" value="P:nervous system development"/>
    <property type="evidence" value="ECO:0007669"/>
    <property type="project" value="UniProtKB-ARBA"/>
</dbReference>
<organism evidence="10">
    <name type="scientific">Lygus hesperus</name>
    <name type="common">Western plant bug</name>
    <dbReference type="NCBI Taxonomy" id="30085"/>
    <lineage>
        <taxon>Eukaryota</taxon>
        <taxon>Metazoa</taxon>
        <taxon>Ecdysozoa</taxon>
        <taxon>Arthropoda</taxon>
        <taxon>Hexapoda</taxon>
        <taxon>Insecta</taxon>
        <taxon>Pterygota</taxon>
        <taxon>Neoptera</taxon>
        <taxon>Paraneoptera</taxon>
        <taxon>Hemiptera</taxon>
        <taxon>Heteroptera</taxon>
        <taxon>Panheteroptera</taxon>
        <taxon>Cimicomorpha</taxon>
        <taxon>Miridae</taxon>
        <taxon>Mirini</taxon>
        <taxon>Lygus</taxon>
    </lineage>
</organism>
<evidence type="ECO:0000256" key="6">
    <source>
        <dbReference type="ARBA" id="ARBA00023306"/>
    </source>
</evidence>